<dbReference type="PANTHER" id="PTHR35535">
    <property type="entry name" value="HEAT SHOCK PROTEIN HSLJ"/>
    <property type="match status" value="1"/>
</dbReference>
<dbReference type="InterPro" id="IPR038670">
    <property type="entry name" value="HslJ-like_sf"/>
</dbReference>
<dbReference type="InterPro" id="IPR005184">
    <property type="entry name" value="DUF306_Meta_HslJ"/>
</dbReference>
<dbReference type="Pfam" id="PF03724">
    <property type="entry name" value="META"/>
    <property type="match status" value="1"/>
</dbReference>
<proteinExistence type="predicted"/>
<organism evidence="2 3">
    <name type="scientific">Fulvivirga kasyanovii</name>
    <dbReference type="NCBI Taxonomy" id="396812"/>
    <lineage>
        <taxon>Bacteria</taxon>
        <taxon>Pseudomonadati</taxon>
        <taxon>Bacteroidota</taxon>
        <taxon>Cytophagia</taxon>
        <taxon>Cytophagales</taxon>
        <taxon>Fulvivirgaceae</taxon>
        <taxon>Fulvivirga</taxon>
    </lineage>
</organism>
<dbReference type="PANTHER" id="PTHR35535:SF1">
    <property type="entry name" value="HEAT SHOCK PROTEIN HSLJ"/>
    <property type="match status" value="1"/>
</dbReference>
<name>A0ABW9RJT3_9BACT</name>
<dbReference type="Proteomes" id="UP000798808">
    <property type="component" value="Unassembled WGS sequence"/>
</dbReference>
<protein>
    <submittedName>
        <fullName evidence="2">META domain-containing protein</fullName>
    </submittedName>
</protein>
<sequence length="146" mass="16306">MTMRKTLFILVVFISCRSTGPVDGQKMESKGNVKKQLSRSWSITSMGGRNLESHKFTYKPPELKLDLINEKLSGFGGCNRLSGTITLKDGLVKFGAISSSRMICSDIDIEQQLLEQLSNKSYQYEIRRGHLVLTEASGNEIIMKGN</sequence>
<dbReference type="Gene3D" id="2.40.128.270">
    <property type="match status" value="1"/>
</dbReference>
<feature type="domain" description="DUF306" evidence="1">
    <location>
        <begin position="36"/>
        <end position="141"/>
    </location>
</feature>
<dbReference type="InterPro" id="IPR053147">
    <property type="entry name" value="Hsp_HslJ-like"/>
</dbReference>
<keyword evidence="3" id="KW-1185">Reference proteome</keyword>
<accession>A0ABW9RJT3</accession>
<evidence type="ECO:0000259" key="1">
    <source>
        <dbReference type="Pfam" id="PF03724"/>
    </source>
</evidence>
<evidence type="ECO:0000313" key="2">
    <source>
        <dbReference type="EMBL" id="MTI24344.1"/>
    </source>
</evidence>
<gene>
    <name evidence="2" type="ORF">E1163_05240</name>
</gene>
<dbReference type="EMBL" id="SMLW01000399">
    <property type="protein sequence ID" value="MTI24344.1"/>
    <property type="molecule type" value="Genomic_DNA"/>
</dbReference>
<comment type="caution">
    <text evidence="2">The sequence shown here is derived from an EMBL/GenBank/DDBJ whole genome shotgun (WGS) entry which is preliminary data.</text>
</comment>
<evidence type="ECO:0000313" key="3">
    <source>
        <dbReference type="Proteomes" id="UP000798808"/>
    </source>
</evidence>
<dbReference type="PROSITE" id="PS51257">
    <property type="entry name" value="PROKAR_LIPOPROTEIN"/>
    <property type="match status" value="1"/>
</dbReference>
<reference evidence="2 3" key="1">
    <citation type="submission" date="2019-02" db="EMBL/GenBank/DDBJ databases">
        <authorList>
            <person name="Goldberg S.R."/>
            <person name="Haltli B.A."/>
            <person name="Correa H."/>
            <person name="Russell K.G."/>
        </authorList>
    </citation>
    <scope>NUCLEOTIDE SEQUENCE [LARGE SCALE GENOMIC DNA]</scope>
    <source>
        <strain evidence="2 3">JCM 16186</strain>
    </source>
</reference>